<dbReference type="EMBL" id="MJEQ01000729">
    <property type="protein sequence ID" value="OIT34312.1"/>
    <property type="molecule type" value="Genomic_DNA"/>
</dbReference>
<dbReference type="AlphaFoldDB" id="A0A314KYJ9"/>
<dbReference type="Proteomes" id="UP000187609">
    <property type="component" value="Unassembled WGS sequence"/>
</dbReference>
<organism evidence="1 2">
    <name type="scientific">Nicotiana attenuata</name>
    <name type="common">Coyote tobacco</name>
    <dbReference type="NCBI Taxonomy" id="49451"/>
    <lineage>
        <taxon>Eukaryota</taxon>
        <taxon>Viridiplantae</taxon>
        <taxon>Streptophyta</taxon>
        <taxon>Embryophyta</taxon>
        <taxon>Tracheophyta</taxon>
        <taxon>Spermatophyta</taxon>
        <taxon>Magnoliopsida</taxon>
        <taxon>eudicotyledons</taxon>
        <taxon>Gunneridae</taxon>
        <taxon>Pentapetalae</taxon>
        <taxon>asterids</taxon>
        <taxon>lamiids</taxon>
        <taxon>Solanales</taxon>
        <taxon>Solanaceae</taxon>
        <taxon>Nicotianoideae</taxon>
        <taxon>Nicotianeae</taxon>
        <taxon>Nicotiana</taxon>
    </lineage>
</organism>
<name>A0A314KYJ9_NICAT</name>
<comment type="caution">
    <text evidence="1">The sequence shown here is derived from an EMBL/GenBank/DDBJ whole genome shotgun (WGS) entry which is preliminary data.</text>
</comment>
<keyword evidence="2" id="KW-1185">Reference proteome</keyword>
<accession>A0A314KYJ9</accession>
<reference evidence="1" key="1">
    <citation type="submission" date="2016-11" db="EMBL/GenBank/DDBJ databases">
        <title>The genome of Nicotiana attenuata.</title>
        <authorList>
            <person name="Xu S."/>
            <person name="Brockmoeller T."/>
            <person name="Gaquerel E."/>
            <person name="Navarro A."/>
            <person name="Kuhl H."/>
            <person name="Gase K."/>
            <person name="Ling Z."/>
            <person name="Zhou W."/>
            <person name="Kreitzer C."/>
            <person name="Stanke M."/>
            <person name="Tang H."/>
            <person name="Lyons E."/>
            <person name="Pandey P."/>
            <person name="Pandey S.P."/>
            <person name="Timmermann B."/>
            <person name="Baldwin I.T."/>
        </authorList>
    </citation>
    <scope>NUCLEOTIDE SEQUENCE [LARGE SCALE GENOMIC DNA]</scope>
    <source>
        <strain evidence="1">UT</strain>
    </source>
</reference>
<protein>
    <submittedName>
        <fullName evidence="1">Uncharacterized protein</fullName>
    </submittedName>
</protein>
<sequence length="92" mass="10901">MQKFISFQSLQKFAPSNLGERAKELLKKSAGLALFKRLYSFHFFHKNLFSLLLYSWWTVNSFVLCQFKIQLMNLSSLFKIQTAHFNFRSSKP</sequence>
<evidence type="ECO:0000313" key="1">
    <source>
        <dbReference type="EMBL" id="OIT34312.1"/>
    </source>
</evidence>
<proteinExistence type="predicted"/>
<evidence type="ECO:0000313" key="2">
    <source>
        <dbReference type="Proteomes" id="UP000187609"/>
    </source>
</evidence>
<gene>
    <name evidence="1" type="ORF">A4A49_35514</name>
</gene>
<dbReference type="Gramene" id="OIT34312">
    <property type="protein sequence ID" value="OIT34312"/>
    <property type="gene ID" value="A4A49_35514"/>
</dbReference>